<accession>A0ABD0BN62</accession>
<name>A0ABD0BN62_ENTCL</name>
<dbReference type="EMBL" id="BQFY01000001">
    <property type="protein sequence ID" value="GJJ81308.1"/>
    <property type="molecule type" value="Genomic_DNA"/>
</dbReference>
<reference evidence="1" key="1">
    <citation type="submission" date="2021-11" db="EMBL/GenBank/DDBJ databases">
        <title>WGS analysis for carbapenemase-producing Enterobacterales outbreak in a University Hospital, Japan.</title>
        <authorList>
            <person name="Tukada M."/>
            <person name="Miyazaki T."/>
            <person name="Aoki K."/>
            <person name="Yoshizawa S."/>
            <person name="Ishii Y."/>
            <person name="Tateda K."/>
        </authorList>
    </citation>
    <scope>NUCLEOTIDE SEQUENCE</scope>
    <source>
        <strain evidence="1">TUM16652</strain>
    </source>
</reference>
<dbReference type="Proteomes" id="UP001050241">
    <property type="component" value="Unassembled WGS sequence"/>
</dbReference>
<organism evidence="1 2">
    <name type="scientific">Enterobacter cloacae</name>
    <dbReference type="NCBI Taxonomy" id="550"/>
    <lineage>
        <taxon>Bacteria</taxon>
        <taxon>Pseudomonadati</taxon>
        <taxon>Pseudomonadota</taxon>
        <taxon>Gammaproteobacteria</taxon>
        <taxon>Enterobacterales</taxon>
        <taxon>Enterobacteriaceae</taxon>
        <taxon>Enterobacter</taxon>
        <taxon>Enterobacter cloacae complex</taxon>
    </lineage>
</organism>
<comment type="caution">
    <text evidence="1">The sequence shown here is derived from an EMBL/GenBank/DDBJ whole genome shotgun (WGS) entry which is preliminary data.</text>
</comment>
<protein>
    <submittedName>
        <fullName evidence="1">Uncharacterized protein</fullName>
    </submittedName>
</protein>
<evidence type="ECO:0000313" key="1">
    <source>
        <dbReference type="EMBL" id="GJJ81308.1"/>
    </source>
</evidence>
<sequence length="76" mass="9335">MIRPIQVRRAIDEYKWVFWDLNHNVRAFYEFMGKGCHRRMKTSGFSALYRKRFCDREDRSQNKTVDKFVHIFNTGE</sequence>
<gene>
    <name evidence="1" type="ORF">TUM16652_00070</name>
</gene>
<evidence type="ECO:0000313" key="2">
    <source>
        <dbReference type="Proteomes" id="UP001050241"/>
    </source>
</evidence>
<dbReference type="AlphaFoldDB" id="A0ABD0BN62"/>
<proteinExistence type="predicted"/>